<evidence type="ECO:0000313" key="3">
    <source>
        <dbReference type="Proteomes" id="UP000008984"/>
    </source>
</evidence>
<dbReference type="KEGG" id="tre:TRIREDRAFT_112440"/>
<evidence type="ECO:0000313" key="2">
    <source>
        <dbReference type="EMBL" id="EGR44282.1"/>
    </source>
</evidence>
<dbReference type="VEuPathDB" id="FungiDB:TRIREDRAFT_112440"/>
<keyword evidence="3" id="KW-1185">Reference proteome</keyword>
<accession>G0RX22</accession>
<name>G0RX22_HYPJQ</name>
<dbReference type="RefSeq" id="XP_006969779.1">
    <property type="nucleotide sequence ID" value="XM_006969717.1"/>
</dbReference>
<proteinExistence type="predicted"/>
<feature type="transmembrane region" description="Helical" evidence="1">
    <location>
        <begin position="29"/>
        <end position="55"/>
    </location>
</feature>
<protein>
    <submittedName>
        <fullName evidence="2">Predicted protein</fullName>
    </submittedName>
</protein>
<dbReference type="Proteomes" id="UP000008984">
    <property type="component" value="Unassembled WGS sequence"/>
</dbReference>
<keyword evidence="1" id="KW-0812">Transmembrane</keyword>
<organism evidence="3">
    <name type="scientific">Hypocrea jecorina (strain QM6a)</name>
    <name type="common">Trichoderma reesei</name>
    <dbReference type="NCBI Taxonomy" id="431241"/>
    <lineage>
        <taxon>Eukaryota</taxon>
        <taxon>Fungi</taxon>
        <taxon>Dikarya</taxon>
        <taxon>Ascomycota</taxon>
        <taxon>Pezizomycotina</taxon>
        <taxon>Sordariomycetes</taxon>
        <taxon>Hypocreomycetidae</taxon>
        <taxon>Hypocreales</taxon>
        <taxon>Hypocreaceae</taxon>
        <taxon>Trichoderma</taxon>
    </lineage>
</organism>
<dbReference type="GeneID" id="18482561"/>
<dbReference type="AlphaFoldDB" id="G0RX22"/>
<sequence>MGLSDKAAKVVERRGCRPREMEARGQQRWGIRVMAALCRCSTFYLLAEAVVLAVLF</sequence>
<keyword evidence="1" id="KW-0472">Membrane</keyword>
<keyword evidence="1" id="KW-1133">Transmembrane helix</keyword>
<dbReference type="EMBL" id="GL985094">
    <property type="protein sequence ID" value="EGR44282.1"/>
    <property type="molecule type" value="Genomic_DNA"/>
</dbReference>
<evidence type="ECO:0000256" key="1">
    <source>
        <dbReference type="SAM" id="Phobius"/>
    </source>
</evidence>
<reference evidence="2 3" key="1">
    <citation type="journal article" date="2008" name="Nat. Biotechnol.">
        <title>Genome sequencing and analysis of the biomass-degrading fungus Trichoderma reesei (syn. Hypocrea jecorina).</title>
        <authorList>
            <person name="Martinez D."/>
            <person name="Berka R.M."/>
            <person name="Henrissat B."/>
            <person name="Saloheimo M."/>
            <person name="Arvas M."/>
            <person name="Baker S.E."/>
            <person name="Chapman J."/>
            <person name="Chertkov O."/>
            <person name="Coutinho P.M."/>
            <person name="Cullen D."/>
            <person name="Danchin E.G."/>
            <person name="Grigoriev I.V."/>
            <person name="Harris P."/>
            <person name="Jackson M."/>
            <person name="Kubicek C.P."/>
            <person name="Han C.S."/>
            <person name="Ho I."/>
            <person name="Larrondo L.F."/>
            <person name="de Leon A.L."/>
            <person name="Magnuson J.K."/>
            <person name="Merino S."/>
            <person name="Misra M."/>
            <person name="Nelson B."/>
            <person name="Putnam N."/>
            <person name="Robbertse B."/>
            <person name="Salamov A.A."/>
            <person name="Schmoll M."/>
            <person name="Terry A."/>
            <person name="Thayer N."/>
            <person name="Westerholm-Parvinen A."/>
            <person name="Schoch C.L."/>
            <person name="Yao J."/>
            <person name="Barabote R."/>
            <person name="Nelson M.A."/>
            <person name="Detter C."/>
            <person name="Bruce D."/>
            <person name="Kuske C.R."/>
            <person name="Xie G."/>
            <person name="Richardson P."/>
            <person name="Rokhsar D.S."/>
            <person name="Lucas S.M."/>
            <person name="Rubin E.M."/>
            <person name="Dunn-Coleman N."/>
            <person name="Ward M."/>
            <person name="Brettin T.S."/>
        </authorList>
    </citation>
    <scope>NUCLEOTIDE SEQUENCE [LARGE SCALE GENOMIC DNA]</scope>
    <source>
        <strain evidence="2 3">QM6a</strain>
    </source>
</reference>
<dbReference type="HOGENOM" id="CLU_3088979_0_0_1"/>
<gene>
    <name evidence="2" type="ORF">TRIREDRAFT_112440</name>
</gene>